<dbReference type="Pfam" id="PF00076">
    <property type="entry name" value="RRM_1"/>
    <property type="match status" value="1"/>
</dbReference>
<feature type="compositionally biased region" description="Polar residues" evidence="3">
    <location>
        <begin position="195"/>
        <end position="204"/>
    </location>
</feature>
<reference evidence="5 6" key="1">
    <citation type="submission" date="2019-02" db="EMBL/GenBank/DDBJ databases">
        <title>Genome sequencing of the rare red list fungi Hericium alpestre (H. flagellum).</title>
        <authorList>
            <person name="Buettner E."/>
            <person name="Kellner H."/>
        </authorList>
    </citation>
    <scope>NUCLEOTIDE SEQUENCE [LARGE SCALE GENOMIC DNA]</scope>
    <source>
        <strain evidence="5 6">DSM 108284</strain>
    </source>
</reference>
<dbReference type="SUPFAM" id="SSF54928">
    <property type="entry name" value="RNA-binding domain, RBD"/>
    <property type="match status" value="1"/>
</dbReference>
<gene>
    <name evidence="5" type="ORF">EWM64_g6700</name>
</gene>
<evidence type="ECO:0000256" key="1">
    <source>
        <dbReference type="ARBA" id="ARBA00022884"/>
    </source>
</evidence>
<dbReference type="Proteomes" id="UP000298061">
    <property type="component" value="Unassembled WGS sequence"/>
</dbReference>
<protein>
    <recommendedName>
        <fullName evidence="4">RRM domain-containing protein</fullName>
    </recommendedName>
</protein>
<organism evidence="5 6">
    <name type="scientific">Hericium alpestre</name>
    <dbReference type="NCBI Taxonomy" id="135208"/>
    <lineage>
        <taxon>Eukaryota</taxon>
        <taxon>Fungi</taxon>
        <taxon>Dikarya</taxon>
        <taxon>Basidiomycota</taxon>
        <taxon>Agaricomycotina</taxon>
        <taxon>Agaricomycetes</taxon>
        <taxon>Russulales</taxon>
        <taxon>Hericiaceae</taxon>
        <taxon>Hericium</taxon>
    </lineage>
</organism>
<feature type="compositionally biased region" description="Low complexity" evidence="3">
    <location>
        <begin position="148"/>
        <end position="161"/>
    </location>
</feature>
<feature type="region of interest" description="Disordered" evidence="3">
    <location>
        <begin position="1"/>
        <end position="62"/>
    </location>
</feature>
<dbReference type="SMART" id="SM00360">
    <property type="entry name" value="RRM"/>
    <property type="match status" value="1"/>
</dbReference>
<evidence type="ECO:0000256" key="2">
    <source>
        <dbReference type="PROSITE-ProRule" id="PRU00176"/>
    </source>
</evidence>
<dbReference type="InterPro" id="IPR012677">
    <property type="entry name" value="Nucleotide-bd_a/b_plait_sf"/>
</dbReference>
<sequence>MHAQARSGPTRFQSYHSPKRQLVGARAGQPAPAWRPSNIPTGPSGVNGKALSSKKGDGPGSKIMLSHLPMDVVENEVKELFTRTIGPMKDLFLIYNSQGKSKGMAVVTFSRPGDAAIARAKYNNKLVDGRNRIKIEIILDSETPAPVPTLAAPAAPPSLLSRLGGTATFPPKQPPKQPNAPPVAKKMAFAPQPRPQLSNKTNVAQAAVGPNRRKQKKGPKRVKKSVAQLDKEMEDYRASAATL</sequence>
<evidence type="ECO:0000256" key="3">
    <source>
        <dbReference type="SAM" id="MobiDB-lite"/>
    </source>
</evidence>
<dbReference type="PROSITE" id="PS50102">
    <property type="entry name" value="RRM"/>
    <property type="match status" value="1"/>
</dbReference>
<keyword evidence="6" id="KW-1185">Reference proteome</keyword>
<comment type="caution">
    <text evidence="5">The sequence shown here is derived from an EMBL/GenBank/DDBJ whole genome shotgun (WGS) entry which is preliminary data.</text>
</comment>
<dbReference type="Gene3D" id="3.30.70.330">
    <property type="match status" value="1"/>
</dbReference>
<name>A0A4Y9ZTF9_9AGAM</name>
<dbReference type="GO" id="GO:0005634">
    <property type="term" value="C:nucleus"/>
    <property type="evidence" value="ECO:0007669"/>
    <property type="project" value="TreeGrafter"/>
</dbReference>
<proteinExistence type="predicted"/>
<evidence type="ECO:0000259" key="4">
    <source>
        <dbReference type="PROSITE" id="PS50102"/>
    </source>
</evidence>
<evidence type="ECO:0000313" key="5">
    <source>
        <dbReference type="EMBL" id="TFY77313.1"/>
    </source>
</evidence>
<dbReference type="AlphaFoldDB" id="A0A4Y9ZTF9"/>
<dbReference type="InterPro" id="IPR035979">
    <property type="entry name" value="RBD_domain_sf"/>
</dbReference>
<dbReference type="InterPro" id="IPR000504">
    <property type="entry name" value="RRM_dom"/>
</dbReference>
<accession>A0A4Y9ZTF9</accession>
<evidence type="ECO:0000313" key="6">
    <source>
        <dbReference type="Proteomes" id="UP000298061"/>
    </source>
</evidence>
<dbReference type="PANTHER" id="PTHR19965">
    <property type="entry name" value="RNA AND EXPORT FACTOR BINDING PROTEIN"/>
    <property type="match status" value="1"/>
</dbReference>
<dbReference type="OrthoDB" id="346839at2759"/>
<keyword evidence="1 2" id="KW-0694">RNA-binding</keyword>
<dbReference type="EMBL" id="SFCI01000947">
    <property type="protein sequence ID" value="TFY77313.1"/>
    <property type="molecule type" value="Genomic_DNA"/>
</dbReference>
<feature type="region of interest" description="Disordered" evidence="3">
    <location>
        <begin position="146"/>
        <end position="243"/>
    </location>
</feature>
<feature type="compositionally biased region" description="Basic residues" evidence="3">
    <location>
        <begin position="211"/>
        <end position="224"/>
    </location>
</feature>
<feature type="domain" description="RRM" evidence="4">
    <location>
        <begin position="61"/>
        <end position="140"/>
    </location>
</feature>
<dbReference type="InterPro" id="IPR051229">
    <property type="entry name" value="ALYREF_mRNA_export"/>
</dbReference>
<dbReference type="STRING" id="135208.A0A4Y9ZTF9"/>
<dbReference type="GO" id="GO:0003729">
    <property type="term" value="F:mRNA binding"/>
    <property type="evidence" value="ECO:0007669"/>
    <property type="project" value="TreeGrafter"/>
</dbReference>
<feature type="compositionally biased region" description="Pro residues" evidence="3">
    <location>
        <begin position="171"/>
        <end position="181"/>
    </location>
</feature>
<dbReference type="PANTHER" id="PTHR19965:SF35">
    <property type="entry name" value="RNA ANNEALING PROTEIN YRA1"/>
    <property type="match status" value="1"/>
</dbReference>